<protein>
    <submittedName>
        <fullName evidence="1">Uncharacterized protein</fullName>
    </submittedName>
</protein>
<name>A0A2P2N2Z4_RHIMU</name>
<dbReference type="EMBL" id="GGEC01056379">
    <property type="protein sequence ID" value="MBX36863.1"/>
    <property type="molecule type" value="Transcribed_RNA"/>
</dbReference>
<evidence type="ECO:0000313" key="1">
    <source>
        <dbReference type="EMBL" id="MBX36863.1"/>
    </source>
</evidence>
<organism evidence="1">
    <name type="scientific">Rhizophora mucronata</name>
    <name type="common">Asiatic mangrove</name>
    <dbReference type="NCBI Taxonomy" id="61149"/>
    <lineage>
        <taxon>Eukaryota</taxon>
        <taxon>Viridiplantae</taxon>
        <taxon>Streptophyta</taxon>
        <taxon>Embryophyta</taxon>
        <taxon>Tracheophyta</taxon>
        <taxon>Spermatophyta</taxon>
        <taxon>Magnoliopsida</taxon>
        <taxon>eudicotyledons</taxon>
        <taxon>Gunneridae</taxon>
        <taxon>Pentapetalae</taxon>
        <taxon>rosids</taxon>
        <taxon>fabids</taxon>
        <taxon>Malpighiales</taxon>
        <taxon>Rhizophoraceae</taxon>
        <taxon>Rhizophora</taxon>
    </lineage>
</organism>
<accession>A0A2P2N2Z4</accession>
<reference evidence="1" key="1">
    <citation type="submission" date="2018-02" db="EMBL/GenBank/DDBJ databases">
        <title>Rhizophora mucronata_Transcriptome.</title>
        <authorList>
            <person name="Meera S.P."/>
            <person name="Sreeshan A."/>
            <person name="Augustine A."/>
        </authorList>
    </citation>
    <scope>NUCLEOTIDE SEQUENCE</scope>
    <source>
        <tissue evidence="1">Leaf</tissue>
    </source>
</reference>
<proteinExistence type="predicted"/>
<sequence>MQCSQKPFILFSLTSSQDHRHMDLR</sequence>
<dbReference type="AlphaFoldDB" id="A0A2P2N2Z4"/>